<evidence type="ECO:0000313" key="6">
    <source>
        <dbReference type="EMBL" id="MDM8562172.1"/>
    </source>
</evidence>
<gene>
    <name evidence="6" type="ORF">QUF54_02340</name>
</gene>
<evidence type="ECO:0000256" key="2">
    <source>
        <dbReference type="ARBA" id="ARBA00022723"/>
    </source>
</evidence>
<comment type="cofactor">
    <cofactor evidence="1">
        <name>Zn(2+)</name>
        <dbReference type="ChEBI" id="CHEBI:29105"/>
    </cofactor>
</comment>
<evidence type="ECO:0000259" key="5">
    <source>
        <dbReference type="SMART" id="SM00849"/>
    </source>
</evidence>
<dbReference type="Gene3D" id="3.60.15.10">
    <property type="entry name" value="Ribonuclease Z/Hydroxyacylglutathione hydrolase-like"/>
    <property type="match status" value="1"/>
</dbReference>
<keyword evidence="7" id="KW-1185">Reference proteome</keyword>
<dbReference type="CDD" id="cd16275">
    <property type="entry name" value="BaeB-like_MBL-fold"/>
    <property type="match status" value="1"/>
</dbReference>
<reference evidence="6" key="1">
    <citation type="submission" date="2023-06" db="EMBL/GenBank/DDBJ databases">
        <title>Uncultivated large filamentous bacteria from sulfidic sediments reveal new species and different genomic features in energy metabolism and defense.</title>
        <authorList>
            <person name="Fonseca A."/>
        </authorList>
    </citation>
    <scope>NUCLEOTIDE SEQUENCE</scope>
    <source>
        <strain evidence="6">HSG4</strain>
    </source>
</reference>
<dbReference type="PANTHER" id="PTHR46233">
    <property type="entry name" value="HYDROXYACYLGLUTATHIONE HYDROLASE GLOC"/>
    <property type="match status" value="1"/>
</dbReference>
<sequence>MKIVKPFTIHALELGQMQNFIYLIQEHSSKQVAVVDPAWEIPKVVALVEHQGYKISDVLLTHSHHDHTNGLTELLKTCDAQVHLLEAEAQFWDRGKSFCEQNFCLDHQLDKPKLHQDGDTIQLGKIQIDVLHTPGHTPGSACYCLYEHLITGDTLFVSGCGRCDLNGGDPEQMYYSLKRLAALPPRTVIHPGHNYGNKPSSTIAEELKSNPYMQFDNVTDFVRQRM</sequence>
<feature type="domain" description="Metallo-beta-lactamase" evidence="5">
    <location>
        <begin position="18"/>
        <end position="193"/>
    </location>
</feature>
<dbReference type="InterPro" id="IPR036866">
    <property type="entry name" value="RibonucZ/Hydroxyglut_hydro"/>
</dbReference>
<dbReference type="InterPro" id="IPR051453">
    <property type="entry name" value="MBL_Glyoxalase_II"/>
</dbReference>
<organism evidence="6 7">
    <name type="scientific">Candidatus Marithioploca araucensis</name>
    <dbReference type="NCBI Taxonomy" id="70273"/>
    <lineage>
        <taxon>Bacteria</taxon>
        <taxon>Pseudomonadati</taxon>
        <taxon>Pseudomonadota</taxon>
        <taxon>Gammaproteobacteria</taxon>
        <taxon>Thiotrichales</taxon>
        <taxon>Thiotrichaceae</taxon>
        <taxon>Candidatus Marithioploca</taxon>
    </lineage>
</organism>
<comment type="caution">
    <text evidence="6">The sequence shown here is derived from an EMBL/GenBank/DDBJ whole genome shotgun (WGS) entry which is preliminary data.</text>
</comment>
<protein>
    <submittedName>
        <fullName evidence="6">MBL fold metallo-hydrolase</fullName>
    </submittedName>
</protein>
<dbReference type="Pfam" id="PF00753">
    <property type="entry name" value="Lactamase_B"/>
    <property type="match status" value="1"/>
</dbReference>
<evidence type="ECO:0000256" key="3">
    <source>
        <dbReference type="ARBA" id="ARBA00022801"/>
    </source>
</evidence>
<dbReference type="InterPro" id="IPR001279">
    <property type="entry name" value="Metallo-B-lactamas"/>
</dbReference>
<evidence type="ECO:0000313" key="7">
    <source>
        <dbReference type="Proteomes" id="UP001171945"/>
    </source>
</evidence>
<keyword evidence="3" id="KW-0378">Hydrolase</keyword>
<accession>A0ABT7VR90</accession>
<proteinExistence type="predicted"/>
<evidence type="ECO:0000256" key="4">
    <source>
        <dbReference type="ARBA" id="ARBA00022833"/>
    </source>
</evidence>
<dbReference type="Proteomes" id="UP001171945">
    <property type="component" value="Unassembled WGS sequence"/>
</dbReference>
<name>A0ABT7VR90_9GAMM</name>
<keyword evidence="2" id="KW-0479">Metal-binding</keyword>
<keyword evidence="4" id="KW-0862">Zinc</keyword>
<dbReference type="EMBL" id="JAUCGM010000077">
    <property type="protein sequence ID" value="MDM8562172.1"/>
    <property type="molecule type" value="Genomic_DNA"/>
</dbReference>
<dbReference type="SMART" id="SM00849">
    <property type="entry name" value="Lactamase_B"/>
    <property type="match status" value="1"/>
</dbReference>
<dbReference type="PANTHER" id="PTHR46233:SF3">
    <property type="entry name" value="HYDROXYACYLGLUTATHIONE HYDROLASE GLOC"/>
    <property type="match status" value="1"/>
</dbReference>
<evidence type="ECO:0000256" key="1">
    <source>
        <dbReference type="ARBA" id="ARBA00001947"/>
    </source>
</evidence>
<dbReference type="SUPFAM" id="SSF56281">
    <property type="entry name" value="Metallo-hydrolase/oxidoreductase"/>
    <property type="match status" value="1"/>
</dbReference>